<protein>
    <submittedName>
        <fullName evidence="2">MaoC/PaaZ C-terminal domain-containing protein</fullName>
    </submittedName>
</protein>
<dbReference type="InterPro" id="IPR002539">
    <property type="entry name" value="MaoC-like_dom"/>
</dbReference>
<dbReference type="RefSeq" id="WP_010402409.1">
    <property type="nucleotide sequence ID" value="NZ_JAWXXV010000001.1"/>
</dbReference>
<gene>
    <name evidence="2" type="ORF">SIL82_12655</name>
</gene>
<organism evidence="2 3">
    <name type="scientific">Sphingomonas echinoides</name>
    <dbReference type="NCBI Taxonomy" id="59803"/>
    <lineage>
        <taxon>Bacteria</taxon>
        <taxon>Pseudomonadati</taxon>
        <taxon>Pseudomonadota</taxon>
        <taxon>Alphaproteobacteria</taxon>
        <taxon>Sphingomonadales</taxon>
        <taxon>Sphingomonadaceae</taxon>
        <taxon>Sphingomonas</taxon>
    </lineage>
</organism>
<dbReference type="EMBL" id="JAWXXV010000001">
    <property type="protein sequence ID" value="MDX5985113.1"/>
    <property type="molecule type" value="Genomic_DNA"/>
</dbReference>
<comment type="caution">
    <text evidence="2">The sequence shown here is derived from an EMBL/GenBank/DDBJ whole genome shotgun (WGS) entry which is preliminary data.</text>
</comment>
<proteinExistence type="predicted"/>
<dbReference type="PANTHER" id="PTHR43664">
    <property type="entry name" value="MONOAMINE OXIDASE-RELATED"/>
    <property type="match status" value="1"/>
</dbReference>
<accession>A0ABU4PLP9</accession>
<feature type="domain" description="MaoC-like" evidence="1">
    <location>
        <begin position="22"/>
        <end position="132"/>
    </location>
</feature>
<evidence type="ECO:0000313" key="3">
    <source>
        <dbReference type="Proteomes" id="UP001279660"/>
    </source>
</evidence>
<dbReference type="PANTHER" id="PTHR43664:SF1">
    <property type="entry name" value="BETA-METHYLMALYL-COA DEHYDRATASE"/>
    <property type="match status" value="1"/>
</dbReference>
<dbReference type="InterPro" id="IPR052342">
    <property type="entry name" value="MCH/BMMD"/>
</dbReference>
<keyword evidence="3" id="KW-1185">Reference proteome</keyword>
<evidence type="ECO:0000313" key="2">
    <source>
        <dbReference type="EMBL" id="MDX5985113.1"/>
    </source>
</evidence>
<name>A0ABU4PLP9_9SPHN</name>
<evidence type="ECO:0000259" key="1">
    <source>
        <dbReference type="Pfam" id="PF01575"/>
    </source>
</evidence>
<sequence>MSSRIFHDPQEKFFDDFELGDVVITRGRTIDNSAIGNFAELTGDYYPLHIDEEAAKKTRFGTRIAHGPFTFTVAVGLVGLSGFYGDAITALLEIRSLRATKPVIAGDTLSVHAEVIELTAGDNPKYGTIGVNYSVRNQRDEEVMVFQQFMLAKRRPKETANG</sequence>
<dbReference type="InterPro" id="IPR029069">
    <property type="entry name" value="HotDog_dom_sf"/>
</dbReference>
<dbReference type="Gene3D" id="3.10.129.10">
    <property type="entry name" value="Hotdog Thioesterase"/>
    <property type="match status" value="1"/>
</dbReference>
<dbReference type="SUPFAM" id="SSF54637">
    <property type="entry name" value="Thioesterase/thiol ester dehydrase-isomerase"/>
    <property type="match status" value="1"/>
</dbReference>
<dbReference type="Pfam" id="PF01575">
    <property type="entry name" value="MaoC_dehydratas"/>
    <property type="match status" value="1"/>
</dbReference>
<reference evidence="2 3" key="1">
    <citation type="submission" date="2023-11" db="EMBL/GenBank/DDBJ databases">
        <title>MicrobeMod: A computational toolkit for identifying prokaryotic methylation and restriction-modification with nanopore sequencing.</title>
        <authorList>
            <person name="Crits-Christoph A."/>
            <person name="Kang S.C."/>
            <person name="Lee H."/>
            <person name="Ostrov N."/>
        </authorList>
    </citation>
    <scope>NUCLEOTIDE SEQUENCE [LARGE SCALE GENOMIC DNA]</scope>
    <source>
        <strain evidence="2 3">ATCC 14820</strain>
    </source>
</reference>
<dbReference type="Proteomes" id="UP001279660">
    <property type="component" value="Unassembled WGS sequence"/>
</dbReference>